<dbReference type="Proteomes" id="UP000813462">
    <property type="component" value="Unassembled WGS sequence"/>
</dbReference>
<organism evidence="1 2">
    <name type="scientific">Ziziphus jujuba var. spinosa</name>
    <dbReference type="NCBI Taxonomy" id="714518"/>
    <lineage>
        <taxon>Eukaryota</taxon>
        <taxon>Viridiplantae</taxon>
        <taxon>Streptophyta</taxon>
        <taxon>Embryophyta</taxon>
        <taxon>Tracheophyta</taxon>
        <taxon>Spermatophyta</taxon>
        <taxon>Magnoliopsida</taxon>
        <taxon>eudicotyledons</taxon>
        <taxon>Gunneridae</taxon>
        <taxon>Pentapetalae</taxon>
        <taxon>rosids</taxon>
        <taxon>fabids</taxon>
        <taxon>Rosales</taxon>
        <taxon>Rhamnaceae</taxon>
        <taxon>Paliureae</taxon>
        <taxon>Ziziphus</taxon>
    </lineage>
</organism>
<dbReference type="EMBL" id="JAEACU010000006">
    <property type="protein sequence ID" value="KAH7524678.1"/>
    <property type="molecule type" value="Genomic_DNA"/>
</dbReference>
<accession>A0A978V9U3</accession>
<dbReference type="Pfam" id="PF03140">
    <property type="entry name" value="DUF247"/>
    <property type="match status" value="1"/>
</dbReference>
<evidence type="ECO:0000313" key="2">
    <source>
        <dbReference type="Proteomes" id="UP000813462"/>
    </source>
</evidence>
<name>A0A978V9U3_ZIZJJ</name>
<dbReference type="PANTHER" id="PTHR31170:SF17">
    <property type="match status" value="1"/>
</dbReference>
<comment type="caution">
    <text evidence="1">The sequence shown here is derived from an EMBL/GenBank/DDBJ whole genome shotgun (WGS) entry which is preliminary data.</text>
</comment>
<proteinExistence type="predicted"/>
<dbReference type="PANTHER" id="PTHR31170">
    <property type="entry name" value="BNAC04G53230D PROTEIN"/>
    <property type="match status" value="1"/>
</dbReference>
<protein>
    <submittedName>
        <fullName evidence="1">Uncharacterized protein</fullName>
    </submittedName>
</protein>
<dbReference type="InterPro" id="IPR004158">
    <property type="entry name" value="DUF247_pln"/>
</dbReference>
<dbReference type="AlphaFoldDB" id="A0A978V9U3"/>
<evidence type="ECO:0000313" key="1">
    <source>
        <dbReference type="EMBL" id="KAH7524678.1"/>
    </source>
</evidence>
<sequence length="231" mass="26284">MTLSLGHIVNLSIIELFNKFFTKLMHLEGIEETVEEFKLDNVAHFVDFLRKLYIQLNPQKGGECKTITPPSMTELHHVAVKFRVASSKNLFDINFNDGIIEIPKLTISDEIELTIQNLLAFEQCHCEDNYLNDYVVIMDRLASIPKDVDLLVKHGIVENRLGDSGKGPNLINKLADGVIVDLKNFYFAGIYEDLNVHCRTSCIEEFMAGCHLRFILASYKLTEAVMQFTIS</sequence>
<reference evidence="1" key="1">
    <citation type="journal article" date="2021" name="Front. Plant Sci.">
        <title>Chromosome-Scale Genome Assembly for Chinese Sour Jujube and Insights Into Its Genome Evolution and Domestication Signature.</title>
        <authorList>
            <person name="Shen L.-Y."/>
            <person name="Luo H."/>
            <person name="Wang X.-L."/>
            <person name="Wang X.-M."/>
            <person name="Qiu X.-J."/>
            <person name="Liu H."/>
            <person name="Zhou S.-S."/>
            <person name="Jia K.-H."/>
            <person name="Nie S."/>
            <person name="Bao Y.-T."/>
            <person name="Zhang R.-G."/>
            <person name="Yun Q.-Z."/>
            <person name="Chai Y.-H."/>
            <person name="Lu J.-Y."/>
            <person name="Li Y."/>
            <person name="Zhao S.-W."/>
            <person name="Mao J.-F."/>
            <person name="Jia S.-G."/>
            <person name="Mao Y.-M."/>
        </authorList>
    </citation>
    <scope>NUCLEOTIDE SEQUENCE</scope>
    <source>
        <strain evidence="1">AT0</strain>
        <tissue evidence="1">Leaf</tissue>
    </source>
</reference>
<gene>
    <name evidence="1" type="ORF">FEM48_Zijuj06G0145100</name>
</gene>